<feature type="domain" description="Carbamoyl-phosphate synthase small subunit N-terminal" evidence="1">
    <location>
        <begin position="17"/>
        <end position="157"/>
    </location>
</feature>
<dbReference type="SMART" id="SM01097">
    <property type="entry name" value="CPSase_sm_chain"/>
    <property type="match status" value="1"/>
</dbReference>
<comment type="caution">
    <text evidence="2">The sequence shown here is derived from an EMBL/GenBank/DDBJ whole genome shotgun (WGS) entry which is preliminary data.</text>
</comment>
<dbReference type="FunFam" id="3.50.30.20:FF:000002">
    <property type="entry name" value="Carbamoyl-phosphate synthase 1, mitochondrial"/>
    <property type="match status" value="1"/>
</dbReference>
<accession>A0AAW0WUB9</accession>
<dbReference type="Proteomes" id="UP001445076">
    <property type="component" value="Unassembled WGS sequence"/>
</dbReference>
<dbReference type="AlphaFoldDB" id="A0AAW0WUB9"/>
<keyword evidence="3" id="KW-1185">Reference proteome</keyword>
<evidence type="ECO:0000313" key="2">
    <source>
        <dbReference type="EMBL" id="KAK8735885.1"/>
    </source>
</evidence>
<organism evidence="2 3">
    <name type="scientific">Cherax quadricarinatus</name>
    <name type="common">Australian red claw crayfish</name>
    <dbReference type="NCBI Taxonomy" id="27406"/>
    <lineage>
        <taxon>Eukaryota</taxon>
        <taxon>Metazoa</taxon>
        <taxon>Ecdysozoa</taxon>
        <taxon>Arthropoda</taxon>
        <taxon>Crustacea</taxon>
        <taxon>Multicrustacea</taxon>
        <taxon>Malacostraca</taxon>
        <taxon>Eumalacostraca</taxon>
        <taxon>Eucarida</taxon>
        <taxon>Decapoda</taxon>
        <taxon>Pleocyemata</taxon>
        <taxon>Astacidea</taxon>
        <taxon>Parastacoidea</taxon>
        <taxon>Parastacidae</taxon>
        <taxon>Cherax</taxon>
    </lineage>
</organism>
<dbReference type="EMBL" id="JARKIK010000045">
    <property type="protein sequence ID" value="KAK8735885.1"/>
    <property type="molecule type" value="Genomic_DNA"/>
</dbReference>
<evidence type="ECO:0000259" key="1">
    <source>
        <dbReference type="SMART" id="SM01097"/>
    </source>
</evidence>
<dbReference type="Gene3D" id="3.50.30.20">
    <property type="entry name" value="Carbamoyl-phosphate synthase small subunit, N-terminal domain"/>
    <property type="match status" value="1"/>
</dbReference>
<name>A0AAW0WUB9_CHEQU</name>
<protein>
    <recommendedName>
        <fullName evidence="1">Carbamoyl-phosphate synthase small subunit N-terminal domain-containing protein</fullName>
    </recommendedName>
</protein>
<evidence type="ECO:0000313" key="3">
    <source>
        <dbReference type="Proteomes" id="UP001445076"/>
    </source>
</evidence>
<sequence length="183" mass="19803">MTEAATLVLEDGTSLTEVARLVLEDGTSLEGHVFGASVSFSGEVVFQTGMVGYPEALTDPSYCGQVLVLTYPLVGNYGVPDTTQLDQYGLPKWMESSKIWAGGLVVGEVCPEPSHWASVNTLHEWLLAEGVPGICGIDTRTLTKKIREHGSLLGKIVVKGEDPPMMDPNIINLVNRVSIKEMW</sequence>
<dbReference type="InterPro" id="IPR002474">
    <property type="entry name" value="CarbamoylP_synth_ssu_N"/>
</dbReference>
<dbReference type="InterPro" id="IPR036480">
    <property type="entry name" value="CarbP_synth_ssu_N_sf"/>
</dbReference>
<dbReference type="SUPFAM" id="SSF52021">
    <property type="entry name" value="Carbamoyl phosphate synthetase, small subunit N-terminal domain"/>
    <property type="match status" value="1"/>
</dbReference>
<gene>
    <name evidence="2" type="ORF">OTU49_005102</name>
</gene>
<reference evidence="2 3" key="1">
    <citation type="journal article" date="2024" name="BMC Genomics">
        <title>Genome assembly of redclaw crayfish (Cherax quadricarinatus) provides insights into its immune adaptation and hypoxia tolerance.</title>
        <authorList>
            <person name="Liu Z."/>
            <person name="Zheng J."/>
            <person name="Li H."/>
            <person name="Fang K."/>
            <person name="Wang S."/>
            <person name="He J."/>
            <person name="Zhou D."/>
            <person name="Weng S."/>
            <person name="Chi M."/>
            <person name="Gu Z."/>
            <person name="He J."/>
            <person name="Li F."/>
            <person name="Wang M."/>
        </authorList>
    </citation>
    <scope>NUCLEOTIDE SEQUENCE [LARGE SCALE GENOMIC DNA]</scope>
    <source>
        <strain evidence="2">ZL_2023a</strain>
    </source>
</reference>
<dbReference type="Pfam" id="PF00988">
    <property type="entry name" value="CPSase_sm_chain"/>
    <property type="match status" value="1"/>
</dbReference>
<proteinExistence type="predicted"/>